<dbReference type="PANTHER" id="PTHR13130:SF4">
    <property type="entry name" value="MEDIATOR OF RNA POLYMERASE II TRANSCRIPTION SUBUNIT 27"/>
    <property type="match status" value="1"/>
</dbReference>
<evidence type="ECO:0000256" key="3">
    <source>
        <dbReference type="ARBA" id="ARBA00023015"/>
    </source>
</evidence>
<protein>
    <submittedName>
        <fullName evidence="7">Uncharacterized protein</fullName>
    </submittedName>
</protein>
<gene>
    <name evidence="7" type="ORF">pdam_00018121</name>
</gene>
<evidence type="ECO:0000256" key="1">
    <source>
        <dbReference type="ARBA" id="ARBA00004123"/>
    </source>
</evidence>
<dbReference type="STRING" id="46731.A0A3M6TTB3"/>
<evidence type="ECO:0000256" key="2">
    <source>
        <dbReference type="ARBA" id="ARBA00008048"/>
    </source>
</evidence>
<keyword evidence="3" id="KW-0805">Transcription regulation</keyword>
<dbReference type="InterPro" id="IPR021627">
    <property type="entry name" value="Mediator_Med27"/>
</dbReference>
<dbReference type="GO" id="GO:0006357">
    <property type="term" value="P:regulation of transcription by RNA polymerase II"/>
    <property type="evidence" value="ECO:0007669"/>
    <property type="project" value="TreeGrafter"/>
</dbReference>
<sequence length="380" mass="42373">MADKVKSIDECILTANNLRTTVRKVFQDLAASPGVKREKAESSESSKGENITRLLKKNLTEVHKVLSELDKTCEGLPTSSSGSLSLGNTGLLSLDPIEDKTALYDKVLDTYDWHEKLTSEAQQALSCLKRHHPLHGSDRPSPSPKKAKANSREFLRGEIQKALSESKSLYPCLELSISMAHGAPVVEVVVPKTLKATMILRNMSEIDQVVIRGIQESKLLDKEESWSQSAHAVFRKITDYATSVVLHHYSPSDPTSQVRGLLKWLNSFQALFSIKRRQKMSSFPLAGEHSKIYHPTITNADLSHCAAVLAFVQVFVLGKMADISEEGYRLRKVQSKLANNCQNDSAWLVQVGQDWRTICARFAVCNKRVKLRPALPRNLL</sequence>
<feature type="region of interest" description="Disordered" evidence="6">
    <location>
        <begin position="131"/>
        <end position="150"/>
    </location>
</feature>
<organism evidence="7 8">
    <name type="scientific">Pocillopora damicornis</name>
    <name type="common">Cauliflower coral</name>
    <name type="synonym">Millepora damicornis</name>
    <dbReference type="NCBI Taxonomy" id="46731"/>
    <lineage>
        <taxon>Eukaryota</taxon>
        <taxon>Metazoa</taxon>
        <taxon>Cnidaria</taxon>
        <taxon>Anthozoa</taxon>
        <taxon>Hexacorallia</taxon>
        <taxon>Scleractinia</taxon>
        <taxon>Astrocoeniina</taxon>
        <taxon>Pocilloporidae</taxon>
        <taxon>Pocillopora</taxon>
    </lineage>
</organism>
<dbReference type="Proteomes" id="UP000275408">
    <property type="component" value="Unassembled WGS sequence"/>
</dbReference>
<evidence type="ECO:0000256" key="6">
    <source>
        <dbReference type="SAM" id="MobiDB-lite"/>
    </source>
</evidence>
<dbReference type="EMBL" id="RCHS01002976">
    <property type="protein sequence ID" value="RMX44561.1"/>
    <property type="molecule type" value="Genomic_DNA"/>
</dbReference>
<dbReference type="OrthoDB" id="1868004at2759"/>
<dbReference type="PANTHER" id="PTHR13130">
    <property type="entry name" value="34 KDA TRANSCRIPTIONAL CO-ACTIVATOR-RELATED"/>
    <property type="match status" value="1"/>
</dbReference>
<accession>A0A3M6TTB3</accession>
<keyword evidence="4" id="KW-0804">Transcription</keyword>
<dbReference type="AlphaFoldDB" id="A0A3M6TTB3"/>
<name>A0A3M6TTB3_POCDA</name>
<proteinExistence type="inferred from homology"/>
<evidence type="ECO:0000313" key="7">
    <source>
        <dbReference type="EMBL" id="RMX44561.1"/>
    </source>
</evidence>
<feature type="non-terminal residue" evidence="7">
    <location>
        <position position="380"/>
    </location>
</feature>
<keyword evidence="8" id="KW-1185">Reference proteome</keyword>
<evidence type="ECO:0000256" key="4">
    <source>
        <dbReference type="ARBA" id="ARBA00023163"/>
    </source>
</evidence>
<dbReference type="Pfam" id="PF11571">
    <property type="entry name" value="Med27"/>
    <property type="match status" value="1"/>
</dbReference>
<keyword evidence="5" id="KW-0539">Nucleus</keyword>
<reference evidence="7 8" key="1">
    <citation type="journal article" date="2018" name="Sci. Rep.">
        <title>Comparative analysis of the Pocillopora damicornis genome highlights role of immune system in coral evolution.</title>
        <authorList>
            <person name="Cunning R."/>
            <person name="Bay R.A."/>
            <person name="Gillette P."/>
            <person name="Baker A.C."/>
            <person name="Traylor-Knowles N."/>
        </authorList>
    </citation>
    <scope>NUCLEOTIDE SEQUENCE [LARGE SCALE GENOMIC DNA]</scope>
    <source>
        <strain evidence="7">RSMAS</strain>
        <tissue evidence="7">Whole animal</tissue>
    </source>
</reference>
<dbReference type="GO" id="GO:0003713">
    <property type="term" value="F:transcription coactivator activity"/>
    <property type="evidence" value="ECO:0007669"/>
    <property type="project" value="TreeGrafter"/>
</dbReference>
<comment type="similarity">
    <text evidence="2">Belongs to the Mediator complex subunit 27 family.</text>
</comment>
<dbReference type="GO" id="GO:0016592">
    <property type="term" value="C:mediator complex"/>
    <property type="evidence" value="ECO:0007669"/>
    <property type="project" value="InterPro"/>
</dbReference>
<evidence type="ECO:0000256" key="5">
    <source>
        <dbReference type="ARBA" id="ARBA00023242"/>
    </source>
</evidence>
<comment type="subcellular location">
    <subcellularLocation>
        <location evidence="1">Nucleus</location>
    </subcellularLocation>
</comment>
<comment type="caution">
    <text evidence="7">The sequence shown here is derived from an EMBL/GenBank/DDBJ whole genome shotgun (WGS) entry which is preliminary data.</text>
</comment>
<evidence type="ECO:0000313" key="8">
    <source>
        <dbReference type="Proteomes" id="UP000275408"/>
    </source>
</evidence>